<dbReference type="EMBL" id="UYRV01011031">
    <property type="protein sequence ID" value="VDK57868.1"/>
    <property type="molecule type" value="Genomic_DNA"/>
</dbReference>
<feature type="region of interest" description="Disordered" evidence="1">
    <location>
        <begin position="81"/>
        <end position="127"/>
    </location>
</feature>
<keyword evidence="4" id="KW-1185">Reference proteome</keyword>
<sequence>MVEAILCYLVWEIMTNGATPYEGLPNAKVKEMMLQGQHNKFPEDTDPQVVGLVHSCWLKDPAFRCTMGEVAKYMANLTGIPQPPMSTYASKELTPKSPARSRSSSRSRLISKRTIQSRTCIQSRRSK</sequence>
<dbReference type="AlphaFoldDB" id="A0A3P6SW66"/>
<dbReference type="InterPro" id="IPR001245">
    <property type="entry name" value="Ser-Thr/Tyr_kinase_cat_dom"/>
</dbReference>
<protein>
    <recommendedName>
        <fullName evidence="2">Serine-threonine/tyrosine-protein kinase catalytic domain-containing protein</fullName>
    </recommendedName>
</protein>
<evidence type="ECO:0000256" key="1">
    <source>
        <dbReference type="SAM" id="MobiDB-lite"/>
    </source>
</evidence>
<dbReference type="Gene3D" id="1.10.510.10">
    <property type="entry name" value="Transferase(Phosphotransferase) domain 1"/>
    <property type="match status" value="1"/>
</dbReference>
<dbReference type="GO" id="GO:0004672">
    <property type="term" value="F:protein kinase activity"/>
    <property type="evidence" value="ECO:0007669"/>
    <property type="project" value="InterPro"/>
</dbReference>
<evidence type="ECO:0000313" key="3">
    <source>
        <dbReference type="EMBL" id="VDK57868.1"/>
    </source>
</evidence>
<evidence type="ECO:0000313" key="4">
    <source>
        <dbReference type="Proteomes" id="UP000271889"/>
    </source>
</evidence>
<name>A0A3P6SW66_CYLGO</name>
<feature type="compositionally biased region" description="Polar residues" evidence="1">
    <location>
        <begin position="113"/>
        <end position="127"/>
    </location>
</feature>
<evidence type="ECO:0000259" key="2">
    <source>
        <dbReference type="Pfam" id="PF07714"/>
    </source>
</evidence>
<dbReference type="InterPro" id="IPR011009">
    <property type="entry name" value="Kinase-like_dom_sf"/>
</dbReference>
<organism evidence="3 4">
    <name type="scientific">Cylicostephanus goldi</name>
    <name type="common">Nematode worm</name>
    <dbReference type="NCBI Taxonomy" id="71465"/>
    <lineage>
        <taxon>Eukaryota</taxon>
        <taxon>Metazoa</taxon>
        <taxon>Ecdysozoa</taxon>
        <taxon>Nematoda</taxon>
        <taxon>Chromadorea</taxon>
        <taxon>Rhabditida</taxon>
        <taxon>Rhabditina</taxon>
        <taxon>Rhabditomorpha</taxon>
        <taxon>Strongyloidea</taxon>
        <taxon>Strongylidae</taxon>
        <taxon>Cylicostephanus</taxon>
    </lineage>
</organism>
<dbReference type="OrthoDB" id="5855776at2759"/>
<accession>A0A3P6SW66</accession>
<gene>
    <name evidence="3" type="ORF">CGOC_LOCUS4133</name>
</gene>
<dbReference type="SUPFAM" id="SSF56112">
    <property type="entry name" value="Protein kinase-like (PK-like)"/>
    <property type="match status" value="1"/>
</dbReference>
<feature type="domain" description="Serine-threonine/tyrosine-protein kinase catalytic" evidence="2">
    <location>
        <begin position="9"/>
        <end position="72"/>
    </location>
</feature>
<proteinExistence type="predicted"/>
<dbReference type="Proteomes" id="UP000271889">
    <property type="component" value="Unassembled WGS sequence"/>
</dbReference>
<dbReference type="Pfam" id="PF07714">
    <property type="entry name" value="PK_Tyr_Ser-Thr"/>
    <property type="match status" value="1"/>
</dbReference>
<reference evidence="3 4" key="1">
    <citation type="submission" date="2018-11" db="EMBL/GenBank/DDBJ databases">
        <authorList>
            <consortium name="Pathogen Informatics"/>
        </authorList>
    </citation>
    <scope>NUCLEOTIDE SEQUENCE [LARGE SCALE GENOMIC DNA]</scope>
</reference>